<feature type="coiled-coil region" evidence="2">
    <location>
        <begin position="48"/>
        <end position="171"/>
    </location>
</feature>
<evidence type="ECO:0000256" key="1">
    <source>
        <dbReference type="ARBA" id="ARBA00009550"/>
    </source>
</evidence>
<accession>A0A0P4W0M0</accession>
<dbReference type="Pfam" id="PF09728">
    <property type="entry name" value="Taxilin"/>
    <property type="match status" value="1"/>
</dbReference>
<evidence type="ECO:0008006" key="5">
    <source>
        <dbReference type="Google" id="ProtNLM"/>
    </source>
</evidence>
<dbReference type="InterPro" id="IPR026183">
    <property type="entry name" value="Taxilin_fam"/>
</dbReference>
<protein>
    <recommendedName>
        <fullName evidence="5">Alpha-taxilin</fullName>
    </recommendedName>
</protein>
<feature type="region of interest" description="Disordered" evidence="3">
    <location>
        <begin position="502"/>
        <end position="531"/>
    </location>
</feature>
<name>A0A0P4W0M0_SCYOL</name>
<dbReference type="AlphaFoldDB" id="A0A0P4W0M0"/>
<evidence type="ECO:0000256" key="3">
    <source>
        <dbReference type="SAM" id="MobiDB-lite"/>
    </source>
</evidence>
<dbReference type="PANTHER" id="PTHR16127:SF13">
    <property type="entry name" value="GH01188P"/>
    <property type="match status" value="1"/>
</dbReference>
<dbReference type="EMBL" id="GDRN01097335">
    <property type="protein sequence ID" value="JAI59133.1"/>
    <property type="molecule type" value="Transcribed_RNA"/>
</dbReference>
<dbReference type="GO" id="GO:0019905">
    <property type="term" value="F:syntaxin binding"/>
    <property type="evidence" value="ECO:0007669"/>
    <property type="project" value="InterPro"/>
</dbReference>
<dbReference type="PANTHER" id="PTHR16127">
    <property type="entry name" value="TAXILIN"/>
    <property type="match status" value="1"/>
</dbReference>
<comment type="similarity">
    <text evidence="1">Belongs to the taxilin family.</text>
</comment>
<feature type="region of interest" description="Disordered" evidence="3">
    <location>
        <begin position="1"/>
        <end position="23"/>
    </location>
</feature>
<keyword evidence="2" id="KW-0175">Coiled coil</keyword>
<feature type="coiled-coil region" evidence="2">
    <location>
        <begin position="204"/>
        <end position="339"/>
    </location>
</feature>
<organism evidence="4">
    <name type="scientific">Scylla olivacea</name>
    <name type="common">Orange mud crab</name>
    <name type="synonym">Cancer olivacea</name>
    <dbReference type="NCBI Taxonomy" id="85551"/>
    <lineage>
        <taxon>Eukaryota</taxon>
        <taxon>Metazoa</taxon>
        <taxon>Ecdysozoa</taxon>
        <taxon>Arthropoda</taxon>
        <taxon>Crustacea</taxon>
        <taxon>Multicrustacea</taxon>
        <taxon>Malacostraca</taxon>
        <taxon>Eumalacostraca</taxon>
        <taxon>Eucarida</taxon>
        <taxon>Decapoda</taxon>
        <taxon>Pleocyemata</taxon>
        <taxon>Brachyura</taxon>
        <taxon>Eubrachyura</taxon>
        <taxon>Portunoidea</taxon>
        <taxon>Portunidae</taxon>
        <taxon>Portuninae</taxon>
        <taxon>Scylla</taxon>
    </lineage>
</organism>
<feature type="compositionally biased region" description="Basic and acidic residues" evidence="3">
    <location>
        <begin position="502"/>
        <end position="521"/>
    </location>
</feature>
<proteinExistence type="inferred from homology"/>
<evidence type="ECO:0000313" key="4">
    <source>
        <dbReference type="EMBL" id="JAI59133.1"/>
    </source>
</evidence>
<reference evidence="4" key="1">
    <citation type="submission" date="2015-09" db="EMBL/GenBank/DDBJ databases">
        <title>Scylla olivacea transcriptome.</title>
        <authorList>
            <person name="Ikhwanuddin M."/>
        </authorList>
    </citation>
    <scope>NUCLEOTIDE SEQUENCE</scope>
</reference>
<sequence>MAETKPNKQLTQKKDKKMKERDGGVKAITTALKALPPEEQVSTLLAKYAEMAEENKRLQMSTKTVERQVQVLQRDKDQLESEHTKVILAKSKLESLCRELQKQNKLIKEENLARLREEEERRKEVSTKFNVTLSEISNLMKENSDKNSKLRDENQDMATRLQDLIKQYESRESHVQKMVKQKELQCQLSEARMAKQQIEMTEDREKMLLEKKTLLEEVAAYQKKTQEMSLNEISLRTQLNSYMEKYEDFQKTLEKSNQIFHTFKKEMEEMAKKIKKTEKDTKSWKERWEGANKALLEMVTERSLLEKQLDLQVKQNKQLQNLCRALQQQLTEIRKQDKNNSEPECKDPDQISQEKCALVEDSTGKNINPLETEGFTIEETSLPVAVEVTLKPRKGIAREIENDESKDICDVAKGIAREIENDESKDICDVAKGIAREIENDESKNICDVAVAEDHVKIIEQTTEVKVNGDFMAEDHVEVMEQNTNVKVNEDAVTEDHVEVMEPNTEEKGIGEIDQKDRESEAVTYNMDDVD</sequence>
<evidence type="ECO:0000256" key="2">
    <source>
        <dbReference type="SAM" id="Coils"/>
    </source>
</evidence>